<dbReference type="SUPFAM" id="SSF46689">
    <property type="entry name" value="Homeodomain-like"/>
    <property type="match status" value="1"/>
</dbReference>
<evidence type="ECO:0000313" key="6">
    <source>
        <dbReference type="Proteomes" id="UP000054623"/>
    </source>
</evidence>
<evidence type="ECO:0000313" key="5">
    <source>
        <dbReference type="EMBL" id="KTE91906.1"/>
    </source>
</evidence>
<dbReference type="PROSITE" id="PS00041">
    <property type="entry name" value="HTH_ARAC_FAMILY_1"/>
    <property type="match status" value="1"/>
</dbReference>
<dbReference type="SMART" id="SM00342">
    <property type="entry name" value="HTH_ARAC"/>
    <property type="match status" value="1"/>
</dbReference>
<feature type="domain" description="HTH araC/xylS-type" evidence="4">
    <location>
        <begin position="213"/>
        <end position="311"/>
    </location>
</feature>
<dbReference type="PANTHER" id="PTHR43280:SF34">
    <property type="entry name" value="ARAC-FAMILY TRANSCRIPTIONAL REGULATOR"/>
    <property type="match status" value="1"/>
</dbReference>
<organism evidence="5 6">
    <name type="scientific">Desulfitobacterium hafniense</name>
    <name type="common">Desulfitobacterium frappieri</name>
    <dbReference type="NCBI Taxonomy" id="49338"/>
    <lineage>
        <taxon>Bacteria</taxon>
        <taxon>Bacillati</taxon>
        <taxon>Bacillota</taxon>
        <taxon>Clostridia</taxon>
        <taxon>Eubacteriales</taxon>
        <taxon>Desulfitobacteriaceae</taxon>
        <taxon>Desulfitobacterium</taxon>
    </lineage>
</organism>
<keyword evidence="3" id="KW-0804">Transcription</keyword>
<dbReference type="Gene3D" id="1.10.10.60">
    <property type="entry name" value="Homeodomain-like"/>
    <property type="match status" value="2"/>
</dbReference>
<dbReference type="AlphaFoldDB" id="A0A0W1JK74"/>
<name>A0A0W1JK74_DESHA</name>
<evidence type="ECO:0000256" key="1">
    <source>
        <dbReference type="ARBA" id="ARBA00023015"/>
    </source>
</evidence>
<evidence type="ECO:0000259" key="4">
    <source>
        <dbReference type="PROSITE" id="PS01124"/>
    </source>
</evidence>
<evidence type="ECO:0000256" key="3">
    <source>
        <dbReference type="ARBA" id="ARBA00023163"/>
    </source>
</evidence>
<dbReference type="InterPro" id="IPR009057">
    <property type="entry name" value="Homeodomain-like_sf"/>
</dbReference>
<dbReference type="Proteomes" id="UP000054623">
    <property type="component" value="Unassembled WGS sequence"/>
</dbReference>
<protein>
    <submittedName>
        <fullName evidence="5">AraC family transcriptional regulator</fullName>
    </submittedName>
</protein>
<dbReference type="PANTHER" id="PTHR43280">
    <property type="entry name" value="ARAC-FAMILY TRANSCRIPTIONAL REGULATOR"/>
    <property type="match status" value="1"/>
</dbReference>
<dbReference type="PROSITE" id="PS01124">
    <property type="entry name" value="HTH_ARAC_FAMILY_2"/>
    <property type="match status" value="1"/>
</dbReference>
<dbReference type="InterPro" id="IPR018062">
    <property type="entry name" value="HTH_AraC-typ_CS"/>
</dbReference>
<evidence type="ECO:0000256" key="2">
    <source>
        <dbReference type="ARBA" id="ARBA00023125"/>
    </source>
</evidence>
<accession>A0A0W1JK74</accession>
<proteinExistence type="predicted"/>
<comment type="caution">
    <text evidence="5">The sequence shown here is derived from an EMBL/GenBank/DDBJ whole genome shotgun (WGS) entry which is preliminary data.</text>
</comment>
<dbReference type="GO" id="GO:0003700">
    <property type="term" value="F:DNA-binding transcription factor activity"/>
    <property type="evidence" value="ECO:0007669"/>
    <property type="project" value="InterPro"/>
</dbReference>
<keyword evidence="2" id="KW-0238">DNA-binding</keyword>
<dbReference type="Pfam" id="PF12833">
    <property type="entry name" value="HTH_18"/>
    <property type="match status" value="1"/>
</dbReference>
<keyword evidence="1" id="KW-0805">Transcription regulation</keyword>
<sequence>MGLGLLLYAQSKSSRERSQVFISRKGGAFSMTDKNIVYSPSEYLKAEVIKIGRTAVRFHLNWLQIILVLEGTLRVKTSYEINEIDEGEFIFINSCDIYALWSEQGSCLVEVVSLDMDKLSYSFESLAGIRFRNMPIKGKEFQESKLDEVRKKTFQRYLIEVYSKLNGESMLNENSLNKLAVRMISLALYEYNYLYYVWPDVRYISSKKVERFHRVARYVKDNLNQNIGLNDVAQMELVGKTYFTQMWKEMMNLPFGEYVNYERVLYSERLLLFTDKTIIDISEECGFSDVKYYYKNFKHWYGKKPVEWKKEWLDFQLKGVSGETLGFAEAKSRLTGFYEKYLAKTKMNNRIYEQYLMLKETAYFNESLQKNMIVSFDLFSPKNLSDEESWGQKLPEYSAIDLFINQVHEMGLELQMQIRAEGLKARGYSEVLKCMLEKSEQYYGLKEMKNWEFQFVCKSLEELYEAKFYGDWLNDRLNGGKIRYVLV</sequence>
<gene>
    <name evidence="5" type="ORF">AT727_02950</name>
</gene>
<dbReference type="EMBL" id="LOCK01000017">
    <property type="protein sequence ID" value="KTE91906.1"/>
    <property type="molecule type" value="Genomic_DNA"/>
</dbReference>
<dbReference type="GO" id="GO:0043565">
    <property type="term" value="F:sequence-specific DNA binding"/>
    <property type="evidence" value="ECO:0007669"/>
    <property type="project" value="InterPro"/>
</dbReference>
<dbReference type="InterPro" id="IPR018060">
    <property type="entry name" value="HTH_AraC"/>
</dbReference>
<reference evidence="5 6" key="1">
    <citation type="submission" date="2015-12" db="EMBL/GenBank/DDBJ databases">
        <title>Draft Genome Sequence of Desulfitobacterium hafniense Strain DH, a Sulfate-reducing Bacterium Isolated from Paddy Soils.</title>
        <authorList>
            <person name="Bao P."/>
            <person name="Zhang X."/>
            <person name="Li G."/>
        </authorList>
    </citation>
    <scope>NUCLEOTIDE SEQUENCE [LARGE SCALE GENOMIC DNA]</scope>
    <source>
        <strain evidence="5 6">DH</strain>
    </source>
</reference>